<gene>
    <name evidence="7" type="ORF">J4203_04585</name>
</gene>
<reference evidence="7" key="2">
    <citation type="submission" date="2021-05" db="EMBL/GenBank/DDBJ databases">
        <title>Protein family content uncovers lineage relationships and bacterial pathway maintenance mechanisms in DPANN archaea.</title>
        <authorList>
            <person name="Castelle C.J."/>
            <person name="Meheust R."/>
            <person name="Jaffe A.L."/>
            <person name="Seitz K."/>
            <person name="Gong X."/>
            <person name="Baker B.J."/>
            <person name="Banfield J.F."/>
        </authorList>
    </citation>
    <scope>NUCLEOTIDE SEQUENCE</scope>
    <source>
        <strain evidence="7">RIFCSPLOWO2_01_FULL_58_19</strain>
    </source>
</reference>
<feature type="compositionally biased region" description="Acidic residues" evidence="5">
    <location>
        <begin position="142"/>
        <end position="163"/>
    </location>
</feature>
<reference evidence="7" key="1">
    <citation type="submission" date="2021-03" db="EMBL/GenBank/DDBJ databases">
        <authorList>
            <person name="Jaffe A."/>
        </authorList>
    </citation>
    <scope>NUCLEOTIDE SEQUENCE</scope>
    <source>
        <strain evidence="7">RIFCSPLOWO2_01_FULL_58_19</strain>
    </source>
</reference>
<comment type="caution">
    <text evidence="7">The sequence shown here is derived from an EMBL/GenBank/DDBJ whole genome shotgun (WGS) entry which is preliminary data.</text>
</comment>
<protein>
    <recommendedName>
        <fullName evidence="3">50S ribosomal protein L15</fullName>
    </recommendedName>
</protein>
<comment type="similarity">
    <text evidence="4">Belongs to the universal ribosomal protein uL15 family.</text>
</comment>
<dbReference type="Pfam" id="PF00828">
    <property type="entry name" value="Ribosomal_L27A"/>
    <property type="match status" value="1"/>
</dbReference>
<evidence type="ECO:0000313" key="7">
    <source>
        <dbReference type="EMBL" id="MBS3063125.1"/>
    </source>
</evidence>
<dbReference type="GO" id="GO:0005840">
    <property type="term" value="C:ribosome"/>
    <property type="evidence" value="ECO:0007669"/>
    <property type="project" value="UniProtKB-KW"/>
</dbReference>
<feature type="domain" description="Large ribosomal subunit protein uL15/eL18" evidence="6">
    <location>
        <begin position="76"/>
        <end position="136"/>
    </location>
</feature>
<dbReference type="Gene3D" id="4.10.990.10">
    <property type="match status" value="1"/>
</dbReference>
<dbReference type="InterPro" id="IPR001196">
    <property type="entry name" value="Ribosomal_uL15_CS"/>
</dbReference>
<feature type="region of interest" description="Disordered" evidence="5">
    <location>
        <begin position="132"/>
        <end position="163"/>
    </location>
</feature>
<evidence type="ECO:0000313" key="8">
    <source>
        <dbReference type="Proteomes" id="UP000678237"/>
    </source>
</evidence>
<evidence type="ECO:0000259" key="6">
    <source>
        <dbReference type="Pfam" id="PF00828"/>
    </source>
</evidence>
<proteinExistence type="inferred from homology"/>
<dbReference type="InterPro" id="IPR027386">
    <property type="entry name" value="Rbsml_uL15_N"/>
</dbReference>
<sequence length="163" mass="17644">MTVRRRRRVNKLRGKRFHGHGNTKNARGKGARGGMGRAGSHKHKFTSYWMTFGVKVTLKPKPKPKALNLADFVRLLPKWIAEKRAERRGGQVLVDGKKVGIGKILGRGAVAEKLVLSNIAVSEGAKEKIVEAGGSVGGEAASSEEDEEFEAEEEGAEEAEGAK</sequence>
<dbReference type="GO" id="GO:0003735">
    <property type="term" value="F:structural constituent of ribosome"/>
    <property type="evidence" value="ECO:0007669"/>
    <property type="project" value="InterPro"/>
</dbReference>
<dbReference type="AlphaFoldDB" id="A0A8T4LIT0"/>
<dbReference type="Proteomes" id="UP000678237">
    <property type="component" value="Unassembled WGS sequence"/>
</dbReference>
<dbReference type="GO" id="GO:1990904">
    <property type="term" value="C:ribonucleoprotein complex"/>
    <property type="evidence" value="ECO:0007669"/>
    <property type="project" value="UniProtKB-KW"/>
</dbReference>
<evidence type="ECO:0000256" key="1">
    <source>
        <dbReference type="ARBA" id="ARBA00022980"/>
    </source>
</evidence>
<dbReference type="Gene3D" id="3.100.10.10">
    <property type="match status" value="1"/>
</dbReference>
<dbReference type="PROSITE" id="PS00475">
    <property type="entry name" value="RIBOSOMAL_L15"/>
    <property type="match status" value="1"/>
</dbReference>
<organism evidence="7 8">
    <name type="scientific">Candidatus Iainarchaeum sp</name>
    <dbReference type="NCBI Taxonomy" id="3101447"/>
    <lineage>
        <taxon>Archaea</taxon>
        <taxon>Candidatus Iainarchaeota</taxon>
        <taxon>Candidatus Iainarchaeia</taxon>
        <taxon>Candidatus Iainarchaeales</taxon>
        <taxon>Candidatus Iainarchaeaceae</taxon>
        <taxon>Candidatus Iainarchaeum</taxon>
    </lineage>
</organism>
<dbReference type="GO" id="GO:0006412">
    <property type="term" value="P:translation"/>
    <property type="evidence" value="ECO:0007669"/>
    <property type="project" value="InterPro"/>
</dbReference>
<evidence type="ECO:0000256" key="4">
    <source>
        <dbReference type="RuleBase" id="RU003888"/>
    </source>
</evidence>
<dbReference type="SUPFAM" id="SSF52080">
    <property type="entry name" value="Ribosomal proteins L15p and L18e"/>
    <property type="match status" value="1"/>
</dbReference>
<dbReference type="InterPro" id="IPR036227">
    <property type="entry name" value="Ribosomal_uL15/eL18_sf"/>
</dbReference>
<name>A0A8T4LIT0_9ARCH</name>
<evidence type="ECO:0000256" key="3">
    <source>
        <dbReference type="ARBA" id="ARBA00035497"/>
    </source>
</evidence>
<accession>A0A8T4LIT0</accession>
<dbReference type="InterPro" id="IPR021131">
    <property type="entry name" value="Ribosomal_uL15/eL18"/>
</dbReference>
<keyword evidence="1 4" id="KW-0689">Ribosomal protein</keyword>
<keyword evidence="2 4" id="KW-0687">Ribonucleoprotein</keyword>
<evidence type="ECO:0000256" key="2">
    <source>
        <dbReference type="ARBA" id="ARBA00023274"/>
    </source>
</evidence>
<feature type="compositionally biased region" description="Basic residues" evidence="5">
    <location>
        <begin position="1"/>
        <end position="30"/>
    </location>
</feature>
<feature type="region of interest" description="Disordered" evidence="5">
    <location>
        <begin position="1"/>
        <end position="41"/>
    </location>
</feature>
<dbReference type="EMBL" id="JAGVWE010000004">
    <property type="protein sequence ID" value="MBS3063125.1"/>
    <property type="molecule type" value="Genomic_DNA"/>
</dbReference>
<evidence type="ECO:0000256" key="5">
    <source>
        <dbReference type="SAM" id="MobiDB-lite"/>
    </source>
</evidence>